<comment type="caution">
    <text evidence="5">The sequence shown here is derived from an EMBL/GenBank/DDBJ whole genome shotgun (WGS) entry which is preliminary data.</text>
</comment>
<dbReference type="InterPro" id="IPR018060">
    <property type="entry name" value="HTH_AraC"/>
</dbReference>
<gene>
    <name evidence="5" type="ORF">FH603_5162</name>
</gene>
<dbReference type="Gene3D" id="1.10.10.60">
    <property type="entry name" value="Homeodomain-like"/>
    <property type="match status" value="1"/>
</dbReference>
<evidence type="ECO:0000256" key="3">
    <source>
        <dbReference type="ARBA" id="ARBA00023163"/>
    </source>
</evidence>
<keyword evidence="3" id="KW-0804">Transcription</keyword>
<protein>
    <submittedName>
        <fullName evidence="5">AraC-like DNA-binding protein</fullName>
    </submittedName>
</protein>
<dbReference type="EMBL" id="VFIA01000052">
    <property type="protein sequence ID" value="MBC3794632.1"/>
    <property type="molecule type" value="Genomic_DNA"/>
</dbReference>
<dbReference type="SMART" id="SM00342">
    <property type="entry name" value="HTH_ARAC"/>
    <property type="match status" value="1"/>
</dbReference>
<evidence type="ECO:0000313" key="6">
    <source>
        <dbReference type="Proteomes" id="UP000700732"/>
    </source>
</evidence>
<dbReference type="Proteomes" id="UP000700732">
    <property type="component" value="Unassembled WGS sequence"/>
</dbReference>
<keyword evidence="1" id="KW-0805">Transcription regulation</keyword>
<keyword evidence="6" id="KW-1185">Reference proteome</keyword>
<evidence type="ECO:0000256" key="2">
    <source>
        <dbReference type="ARBA" id="ARBA00023125"/>
    </source>
</evidence>
<sequence>MASSIRSQVVPADARLDTIFSHFYCVQNPLDARAVPQKLLPTYERLLVVNFGPPIPLSNGQEPSVIELVGILGPLQHMLHYELPPGADLIVVNFTLDGFHRLQTQFLADHPAANDDAASEGLREAFQSVREQIVSLSSADRLAFISDYILLNTAPIGEATHALLESIPYFAESARDPIKVLAENQGVSTRSIQLRFRAHLGYSAKELARFLRFKKLLRQLCQSPGDPVNWMTYVDQFGYHDQSHLIKDFQHFLGLSPRRFLRESARGQVCFSRSGNHY</sequence>
<dbReference type="InterPro" id="IPR050204">
    <property type="entry name" value="AraC_XylS_family_regulators"/>
</dbReference>
<evidence type="ECO:0000259" key="4">
    <source>
        <dbReference type="PROSITE" id="PS01124"/>
    </source>
</evidence>
<reference evidence="5 6" key="1">
    <citation type="submission" date="2019-06" db="EMBL/GenBank/DDBJ databases">
        <title>Spirosoma utsteinense sp. nov. isolated from Antarctic ice-free soils.</title>
        <authorList>
            <person name="Tahon G."/>
        </authorList>
    </citation>
    <scope>NUCLEOTIDE SEQUENCE [LARGE SCALE GENOMIC DNA]</scope>
    <source>
        <strain evidence="5 6">LMG 31447</strain>
    </source>
</reference>
<organism evidence="5 6">
    <name type="scientific">Spirosoma utsteinense</name>
    <dbReference type="NCBI Taxonomy" id="2585773"/>
    <lineage>
        <taxon>Bacteria</taxon>
        <taxon>Pseudomonadati</taxon>
        <taxon>Bacteroidota</taxon>
        <taxon>Cytophagia</taxon>
        <taxon>Cytophagales</taxon>
        <taxon>Cytophagaceae</taxon>
        <taxon>Spirosoma</taxon>
    </lineage>
</organism>
<evidence type="ECO:0000313" key="5">
    <source>
        <dbReference type="EMBL" id="MBC3794632.1"/>
    </source>
</evidence>
<feature type="domain" description="HTH araC/xylS-type" evidence="4">
    <location>
        <begin position="178"/>
        <end position="263"/>
    </location>
</feature>
<dbReference type="Pfam" id="PF12833">
    <property type="entry name" value="HTH_18"/>
    <property type="match status" value="1"/>
</dbReference>
<accession>A0ABR6WDJ9</accession>
<dbReference type="RefSeq" id="WP_186741330.1">
    <property type="nucleotide sequence ID" value="NZ_VFIA01000052.1"/>
</dbReference>
<evidence type="ECO:0000256" key="1">
    <source>
        <dbReference type="ARBA" id="ARBA00023015"/>
    </source>
</evidence>
<keyword evidence="2" id="KW-0238">DNA-binding</keyword>
<dbReference type="PANTHER" id="PTHR46796">
    <property type="entry name" value="HTH-TYPE TRANSCRIPTIONAL ACTIVATOR RHAS-RELATED"/>
    <property type="match status" value="1"/>
</dbReference>
<proteinExistence type="predicted"/>
<dbReference type="PANTHER" id="PTHR46796:SF13">
    <property type="entry name" value="HTH-TYPE TRANSCRIPTIONAL ACTIVATOR RHAS"/>
    <property type="match status" value="1"/>
</dbReference>
<name>A0ABR6WDJ9_9BACT</name>
<dbReference type="PROSITE" id="PS01124">
    <property type="entry name" value="HTH_ARAC_FAMILY_2"/>
    <property type="match status" value="1"/>
</dbReference>